<dbReference type="AlphaFoldDB" id="A0AAJ5D380"/>
<sequence>MKHRLGYIAICVVLFANSANAQNTTAQLTPAQTLYLALDKYGPAVFTDHTYNALPIRHIVAFRYRITATASERQSVRERFLALQNQVQRPGGKKYNISIEVGTQNSGEQNDQSIDDVFLVTFCSEGDRNFYVGKPIVTNPKYYDSAHDAFKNFAAPYLASVIVLDYKIALASAEVIPQVCKSAEERKR</sequence>
<dbReference type="Gene3D" id="3.30.70.100">
    <property type="match status" value="1"/>
</dbReference>
<gene>
    <name evidence="4" type="ORF">NCTC13159_05048</name>
    <name evidence="3" type="ORF">RO07_20990</name>
</gene>
<evidence type="ECO:0000313" key="5">
    <source>
        <dbReference type="Proteomes" id="UP000035086"/>
    </source>
</evidence>
<dbReference type="EMBL" id="CP010310">
    <property type="protein sequence ID" value="APD13481.1"/>
    <property type="molecule type" value="Genomic_DNA"/>
</dbReference>
<reference evidence="4 6" key="3">
    <citation type="submission" date="2018-06" db="EMBL/GenBank/DDBJ databases">
        <authorList>
            <consortium name="Pathogen Informatics"/>
            <person name="Doyle S."/>
        </authorList>
    </citation>
    <scope>NUCLEOTIDE SEQUENCE [LARGE SCALE GENOMIC DNA]</scope>
    <source>
        <strain evidence="4 6">NCTC13159</strain>
    </source>
</reference>
<dbReference type="Proteomes" id="UP000035086">
    <property type="component" value="Chromosome"/>
</dbReference>
<reference evidence="5" key="1">
    <citation type="submission" date="2014-12" db="EMBL/GenBank/DDBJ databases">
        <title>Complete Genome Sequencing of Pandoraea pulmonicola DSM 16583.</title>
        <authorList>
            <person name="Chan K.-G."/>
        </authorList>
    </citation>
    <scope>NUCLEOTIDE SEQUENCE [LARGE SCALE GENOMIC DNA]</scope>
    <source>
        <strain evidence="5">DSM 16583</strain>
    </source>
</reference>
<name>A0AAJ5D380_PANPU</name>
<dbReference type="RefSeq" id="WP_052267246.1">
    <property type="nucleotide sequence ID" value="NZ_CP010310.2"/>
</dbReference>
<evidence type="ECO:0000313" key="4">
    <source>
        <dbReference type="EMBL" id="SUD95576.1"/>
    </source>
</evidence>
<dbReference type="Proteomes" id="UP000254589">
    <property type="component" value="Unassembled WGS sequence"/>
</dbReference>
<keyword evidence="1" id="KW-0732">Signal</keyword>
<dbReference type="EMBL" id="UGSJ01000002">
    <property type="protein sequence ID" value="SUD95576.1"/>
    <property type="molecule type" value="Genomic_DNA"/>
</dbReference>
<feature type="chain" id="PRO_5042544579" evidence="1">
    <location>
        <begin position="22"/>
        <end position="188"/>
    </location>
</feature>
<evidence type="ECO:0000256" key="1">
    <source>
        <dbReference type="SAM" id="SignalP"/>
    </source>
</evidence>
<proteinExistence type="predicted"/>
<dbReference type="InterPro" id="IPR013097">
    <property type="entry name" value="Dabb"/>
</dbReference>
<dbReference type="SMART" id="SM00886">
    <property type="entry name" value="Dabb"/>
    <property type="match status" value="1"/>
</dbReference>
<organism evidence="4 6">
    <name type="scientific">Pandoraea pulmonicola</name>
    <dbReference type="NCBI Taxonomy" id="93221"/>
    <lineage>
        <taxon>Bacteria</taxon>
        <taxon>Pseudomonadati</taxon>
        <taxon>Pseudomonadota</taxon>
        <taxon>Betaproteobacteria</taxon>
        <taxon>Burkholderiales</taxon>
        <taxon>Burkholderiaceae</taxon>
        <taxon>Pandoraea</taxon>
    </lineage>
</organism>
<feature type="signal peptide" evidence="1">
    <location>
        <begin position="1"/>
        <end position="21"/>
    </location>
</feature>
<reference evidence="3" key="2">
    <citation type="submission" date="2016-11" db="EMBL/GenBank/DDBJ databases">
        <title>Complete Genome Sequencing of Pandoraea pulmonicola DSM 16583.</title>
        <authorList>
            <person name="Chan K.-G."/>
        </authorList>
    </citation>
    <scope>NUCLEOTIDE SEQUENCE</scope>
    <source>
        <strain evidence="3">DSM 16583</strain>
    </source>
</reference>
<feature type="domain" description="Stress-response A/B barrel" evidence="2">
    <location>
        <begin position="56"/>
        <end position="166"/>
    </location>
</feature>
<dbReference type="Pfam" id="PF07876">
    <property type="entry name" value="Dabb"/>
    <property type="match status" value="1"/>
</dbReference>
<dbReference type="KEGG" id="ppul:RO07_20990"/>
<dbReference type="SUPFAM" id="SSF54909">
    <property type="entry name" value="Dimeric alpha+beta barrel"/>
    <property type="match status" value="1"/>
</dbReference>
<dbReference type="InterPro" id="IPR011008">
    <property type="entry name" value="Dimeric_a/b-barrel"/>
</dbReference>
<keyword evidence="5" id="KW-1185">Reference proteome</keyword>
<evidence type="ECO:0000259" key="2">
    <source>
        <dbReference type="PROSITE" id="PS51502"/>
    </source>
</evidence>
<dbReference type="PROSITE" id="PS51502">
    <property type="entry name" value="S_R_A_B_BARREL"/>
    <property type="match status" value="1"/>
</dbReference>
<evidence type="ECO:0000313" key="6">
    <source>
        <dbReference type="Proteomes" id="UP000254589"/>
    </source>
</evidence>
<accession>A0AAJ5D380</accession>
<evidence type="ECO:0000313" key="3">
    <source>
        <dbReference type="EMBL" id="APD13481.1"/>
    </source>
</evidence>
<protein>
    <submittedName>
        <fullName evidence="4">Stress responsive A/B Barrel Domain</fullName>
    </submittedName>
</protein>